<dbReference type="InterPro" id="IPR001736">
    <property type="entry name" value="PLipase_D/transphosphatidylase"/>
</dbReference>
<sequence>MADIDALKKKYFVQPDDTSPPSEPLPATFGGCRVTPLIDGAAYFADLAAQIAALGQGTPSENSGQFLYIAGWWLHLMGGRVNPSPSSSGASTGPSIGLENPFSLDGPGAPNHLVDLLKAKAAAGVDVRVLGWVSFSVMADYFVLTASIQNGAGSIRDVNVGTMAAIRELRKAPALADKACLNIIAHSAGAVHTKMVLVGNGGSAIGYTGGLDLVGDRHGGPPHPPAQWHDVQAKVEGPAVQAMYDLYRGMWNEVKARKVKSFRYADEKIASHLPTTPVVPARTLPATPVGKHHVQSLRTVPRFNYTTFNILPENDKISFAPDGLFEVRSAWFNAVLTAERYVYIEDQGFWSVEVMIWLNQALKARDDLKVILVTGITDPNDPHFPPYANVALFKGLLHDLNGQQRGRVRAFSRNLIVHTKSTIVDDHWAIIGSANAFRRSLYSDVEHAVGLLDEDDVLVQQYRMRLWGDHFGLLAPADQQKITDIEKALNVWDSTWGTPGSGVTLPLTLTPIPLPTTQTVLSSKDQDKYDRYADVDSREAWGGCLP</sequence>
<dbReference type="Gene3D" id="3.30.870.10">
    <property type="entry name" value="Endonuclease Chain A"/>
    <property type="match status" value="2"/>
</dbReference>
<dbReference type="Proteomes" id="UP000198420">
    <property type="component" value="Unassembled WGS sequence"/>
</dbReference>
<dbReference type="EMBL" id="FZNP01000001">
    <property type="protein sequence ID" value="SNR24042.1"/>
    <property type="molecule type" value="Genomic_DNA"/>
</dbReference>
<dbReference type="SMART" id="SM00155">
    <property type="entry name" value="PLDc"/>
    <property type="match status" value="2"/>
</dbReference>
<keyword evidence="6" id="KW-1185">Reference proteome</keyword>
<evidence type="ECO:0000313" key="5">
    <source>
        <dbReference type="EMBL" id="SNR24042.1"/>
    </source>
</evidence>
<keyword evidence="2" id="KW-0378">Hydrolase</keyword>
<name>A0A238UPK2_9ACTN</name>
<proteinExistence type="predicted"/>
<dbReference type="CDD" id="cd09105">
    <property type="entry name" value="PLDc_vPLD1_2_like_2"/>
    <property type="match status" value="1"/>
</dbReference>
<keyword evidence="3" id="KW-0443">Lipid metabolism</keyword>
<dbReference type="GO" id="GO:0004630">
    <property type="term" value="F:phospholipase D activity"/>
    <property type="evidence" value="ECO:0007669"/>
    <property type="project" value="TreeGrafter"/>
</dbReference>
<feature type="domain" description="PLD phosphodiesterase" evidence="4">
    <location>
        <begin position="413"/>
        <end position="440"/>
    </location>
</feature>
<gene>
    <name evidence="5" type="ORF">SAMN06265355_101258</name>
</gene>
<dbReference type="PANTHER" id="PTHR18896">
    <property type="entry name" value="PHOSPHOLIPASE D"/>
    <property type="match status" value="1"/>
</dbReference>
<dbReference type="PANTHER" id="PTHR18896:SF60">
    <property type="entry name" value="PHOSPHOLIPASE D"/>
    <property type="match status" value="1"/>
</dbReference>
<keyword evidence="1" id="KW-0677">Repeat</keyword>
<accession>A0A238UPK2</accession>
<dbReference type="Pfam" id="PF13091">
    <property type="entry name" value="PLDc_2"/>
    <property type="match status" value="1"/>
</dbReference>
<dbReference type="SUPFAM" id="SSF56024">
    <property type="entry name" value="Phospholipase D/nuclease"/>
    <property type="match status" value="2"/>
</dbReference>
<dbReference type="OrthoDB" id="8828485at2"/>
<protein>
    <submittedName>
        <fullName evidence="5">PLD-like domain-containing protein</fullName>
    </submittedName>
</protein>
<dbReference type="GO" id="GO:0005886">
    <property type="term" value="C:plasma membrane"/>
    <property type="evidence" value="ECO:0007669"/>
    <property type="project" value="TreeGrafter"/>
</dbReference>
<evidence type="ECO:0000256" key="1">
    <source>
        <dbReference type="ARBA" id="ARBA00022737"/>
    </source>
</evidence>
<evidence type="ECO:0000256" key="3">
    <source>
        <dbReference type="ARBA" id="ARBA00023098"/>
    </source>
</evidence>
<evidence type="ECO:0000259" key="4">
    <source>
        <dbReference type="PROSITE" id="PS50035"/>
    </source>
</evidence>
<dbReference type="AlphaFoldDB" id="A0A238UPK2"/>
<evidence type="ECO:0000313" key="6">
    <source>
        <dbReference type="Proteomes" id="UP000198420"/>
    </source>
</evidence>
<dbReference type="GO" id="GO:0009395">
    <property type="term" value="P:phospholipid catabolic process"/>
    <property type="evidence" value="ECO:0007669"/>
    <property type="project" value="TreeGrafter"/>
</dbReference>
<reference evidence="6" key="1">
    <citation type="submission" date="2017-06" db="EMBL/GenBank/DDBJ databases">
        <authorList>
            <person name="Varghese N."/>
            <person name="Submissions S."/>
        </authorList>
    </citation>
    <scope>NUCLEOTIDE SEQUENCE [LARGE SCALE GENOMIC DNA]</scope>
    <source>
        <strain evidence="6">DSM 44485</strain>
    </source>
</reference>
<organism evidence="5 6">
    <name type="scientific">Actinomadura mexicana</name>
    <dbReference type="NCBI Taxonomy" id="134959"/>
    <lineage>
        <taxon>Bacteria</taxon>
        <taxon>Bacillati</taxon>
        <taxon>Actinomycetota</taxon>
        <taxon>Actinomycetes</taxon>
        <taxon>Streptosporangiales</taxon>
        <taxon>Thermomonosporaceae</taxon>
        <taxon>Actinomadura</taxon>
    </lineage>
</organism>
<dbReference type="PROSITE" id="PS50035">
    <property type="entry name" value="PLD"/>
    <property type="match status" value="1"/>
</dbReference>
<dbReference type="InterPro" id="IPR015679">
    <property type="entry name" value="PLipase_D_fam"/>
</dbReference>
<dbReference type="RefSeq" id="WP_089309689.1">
    <property type="nucleotide sequence ID" value="NZ_FZNP01000001.1"/>
</dbReference>
<dbReference type="InterPro" id="IPR025202">
    <property type="entry name" value="PLD-like_dom"/>
</dbReference>
<evidence type="ECO:0000256" key="2">
    <source>
        <dbReference type="ARBA" id="ARBA00022801"/>
    </source>
</evidence>